<keyword evidence="1" id="KW-0472">Membrane</keyword>
<dbReference type="GO" id="GO:0016301">
    <property type="term" value="F:kinase activity"/>
    <property type="evidence" value="ECO:0007669"/>
    <property type="project" value="UniProtKB-KW"/>
</dbReference>
<comment type="caution">
    <text evidence="2">The sequence shown here is derived from an EMBL/GenBank/DDBJ whole genome shotgun (WGS) entry which is preliminary data.</text>
</comment>
<sequence>MDFASFNWSKRRDTRSIFLLTSQMKDYARVGTSLFWQRQMIYAAALGLEAYYYSWQLALLNLALMIISEIYDFACFRKVLRMNARDIKSARKYIKLIYLGTAISAANICIYALTVAILQGHTTHFLSMFMLFAAALFASMNNHQLIPILIFR</sequence>
<evidence type="ECO:0000313" key="2">
    <source>
        <dbReference type="EMBL" id="HAR54331.1"/>
    </source>
</evidence>
<keyword evidence="2" id="KW-0418">Kinase</keyword>
<feature type="transmembrane region" description="Helical" evidence="1">
    <location>
        <begin position="55"/>
        <end position="75"/>
    </location>
</feature>
<keyword evidence="1" id="KW-1133">Transmembrane helix</keyword>
<organism evidence="2 3">
    <name type="scientific">Roseovarius nubinhibens</name>
    <dbReference type="NCBI Taxonomy" id="314263"/>
    <lineage>
        <taxon>Bacteria</taxon>
        <taxon>Pseudomonadati</taxon>
        <taxon>Pseudomonadota</taxon>
        <taxon>Alphaproteobacteria</taxon>
        <taxon>Rhodobacterales</taxon>
        <taxon>Roseobacteraceae</taxon>
        <taxon>Roseovarius</taxon>
    </lineage>
</organism>
<protein>
    <submittedName>
        <fullName evidence="2">Sensor histidine kinase</fullName>
    </submittedName>
</protein>
<reference evidence="2 3" key="1">
    <citation type="journal article" date="2018" name="Nat. Biotechnol.">
        <title>A standardized bacterial taxonomy based on genome phylogeny substantially revises the tree of life.</title>
        <authorList>
            <person name="Parks D.H."/>
            <person name="Chuvochina M."/>
            <person name="Waite D.W."/>
            <person name="Rinke C."/>
            <person name="Skarshewski A."/>
            <person name="Chaumeil P.A."/>
            <person name="Hugenholtz P."/>
        </authorList>
    </citation>
    <scope>NUCLEOTIDE SEQUENCE [LARGE SCALE GENOMIC DNA]</scope>
    <source>
        <strain evidence="2">UBA9169</strain>
    </source>
</reference>
<gene>
    <name evidence="2" type="ORF">DCS45_21020</name>
</gene>
<evidence type="ECO:0000256" key="1">
    <source>
        <dbReference type="SAM" id="Phobius"/>
    </source>
</evidence>
<dbReference type="EMBL" id="DMVW01000200">
    <property type="protein sequence ID" value="HAR54331.1"/>
    <property type="molecule type" value="Genomic_DNA"/>
</dbReference>
<keyword evidence="2" id="KW-0808">Transferase</keyword>
<accession>A0A348WIG9</accession>
<feature type="transmembrane region" description="Helical" evidence="1">
    <location>
        <begin position="124"/>
        <end position="142"/>
    </location>
</feature>
<dbReference type="Proteomes" id="UP000264719">
    <property type="component" value="Unassembled WGS sequence"/>
</dbReference>
<feature type="non-terminal residue" evidence="2">
    <location>
        <position position="152"/>
    </location>
</feature>
<evidence type="ECO:0000313" key="3">
    <source>
        <dbReference type="Proteomes" id="UP000264719"/>
    </source>
</evidence>
<proteinExistence type="predicted"/>
<dbReference type="AlphaFoldDB" id="A0A348WIG9"/>
<name>A0A348WIG9_9RHOB</name>
<feature type="transmembrane region" description="Helical" evidence="1">
    <location>
        <begin position="96"/>
        <end position="118"/>
    </location>
</feature>
<keyword evidence="1" id="KW-0812">Transmembrane</keyword>